<dbReference type="Proteomes" id="UP000645517">
    <property type="component" value="Unassembled WGS sequence"/>
</dbReference>
<evidence type="ECO:0000256" key="1">
    <source>
        <dbReference type="SAM" id="MobiDB-lite"/>
    </source>
</evidence>
<accession>A0ABQ2IZ16</accession>
<comment type="caution">
    <text evidence="2">The sequence shown here is derived from an EMBL/GenBank/DDBJ whole genome shotgun (WGS) entry which is preliminary data.</text>
</comment>
<organism evidence="2 3">
    <name type="scientific">Deinococcus daejeonensis</name>
    <dbReference type="NCBI Taxonomy" id="1007098"/>
    <lineage>
        <taxon>Bacteria</taxon>
        <taxon>Thermotogati</taxon>
        <taxon>Deinococcota</taxon>
        <taxon>Deinococci</taxon>
        <taxon>Deinococcales</taxon>
        <taxon>Deinococcaceae</taxon>
        <taxon>Deinococcus</taxon>
    </lineage>
</organism>
<feature type="region of interest" description="Disordered" evidence="1">
    <location>
        <begin position="167"/>
        <end position="210"/>
    </location>
</feature>
<reference evidence="3" key="1">
    <citation type="journal article" date="2019" name="Int. J. Syst. Evol. Microbiol.">
        <title>The Global Catalogue of Microorganisms (GCM) 10K type strain sequencing project: providing services to taxonomists for standard genome sequencing and annotation.</title>
        <authorList>
            <consortium name="The Broad Institute Genomics Platform"/>
            <consortium name="The Broad Institute Genome Sequencing Center for Infectious Disease"/>
            <person name="Wu L."/>
            <person name="Ma J."/>
        </authorList>
    </citation>
    <scope>NUCLEOTIDE SEQUENCE [LARGE SCALE GENOMIC DNA]</scope>
    <source>
        <strain evidence="3">JCM 16918</strain>
    </source>
</reference>
<proteinExistence type="predicted"/>
<dbReference type="EMBL" id="BMOR01000002">
    <property type="protein sequence ID" value="GGN32385.1"/>
    <property type="molecule type" value="Genomic_DNA"/>
</dbReference>
<evidence type="ECO:0008006" key="4">
    <source>
        <dbReference type="Google" id="ProtNLM"/>
    </source>
</evidence>
<protein>
    <recommendedName>
        <fullName evidence="4">DUF669 domain-containing protein</fullName>
    </recommendedName>
</protein>
<dbReference type="RefSeq" id="WP_189054443.1">
    <property type="nucleotide sequence ID" value="NZ_BMOR01000002.1"/>
</dbReference>
<name>A0ABQ2IZ16_9DEIO</name>
<sequence>MAIQMQSSKGQQGDANSFQADPGTYVFRLVEIIFDEGSDYEDKTKKYPQANFIWEDEDGDRFRDSFLRVPLGFRLNEKAAWTNRLAALIGRPISQDEDAPKISLDLGPDINSYDDLAAAVGEVNDNGRPAFIRAVALDFEGESLIGRQAQLTLGWNAKGTHLKCAAGGAAPMPTSGKKKRTAAAGEPDQLLNPPPRKANTTEPAHSEFGY</sequence>
<evidence type="ECO:0000313" key="2">
    <source>
        <dbReference type="EMBL" id="GGN32385.1"/>
    </source>
</evidence>
<gene>
    <name evidence="2" type="ORF">GCM10010842_09020</name>
</gene>
<evidence type="ECO:0000313" key="3">
    <source>
        <dbReference type="Proteomes" id="UP000645517"/>
    </source>
</evidence>
<keyword evidence="3" id="KW-1185">Reference proteome</keyword>